<reference evidence="1" key="1">
    <citation type="journal article" date="2023" name="Mol. Ecol. Resour.">
        <title>Chromosome-level genome assembly of a triploid poplar Populus alba 'Berolinensis'.</title>
        <authorList>
            <person name="Chen S."/>
            <person name="Yu Y."/>
            <person name="Wang X."/>
            <person name="Wang S."/>
            <person name="Zhang T."/>
            <person name="Zhou Y."/>
            <person name="He R."/>
            <person name="Meng N."/>
            <person name="Wang Y."/>
            <person name="Liu W."/>
            <person name="Liu Z."/>
            <person name="Liu J."/>
            <person name="Guo Q."/>
            <person name="Huang H."/>
            <person name="Sederoff R.R."/>
            <person name="Wang G."/>
            <person name="Qu G."/>
            <person name="Chen S."/>
        </authorList>
    </citation>
    <scope>NUCLEOTIDE SEQUENCE</scope>
    <source>
        <strain evidence="1">SC-2020</strain>
    </source>
</reference>
<keyword evidence="2" id="KW-1185">Reference proteome</keyword>
<evidence type="ECO:0000313" key="1">
    <source>
        <dbReference type="EMBL" id="KAJ6952874.1"/>
    </source>
</evidence>
<organism evidence="1 2">
    <name type="scientific">Populus alba x Populus x berolinensis</name>
    <dbReference type="NCBI Taxonomy" id="444605"/>
    <lineage>
        <taxon>Eukaryota</taxon>
        <taxon>Viridiplantae</taxon>
        <taxon>Streptophyta</taxon>
        <taxon>Embryophyta</taxon>
        <taxon>Tracheophyta</taxon>
        <taxon>Spermatophyta</taxon>
        <taxon>Magnoliopsida</taxon>
        <taxon>eudicotyledons</taxon>
        <taxon>Gunneridae</taxon>
        <taxon>Pentapetalae</taxon>
        <taxon>rosids</taxon>
        <taxon>fabids</taxon>
        <taxon>Malpighiales</taxon>
        <taxon>Salicaceae</taxon>
        <taxon>Saliceae</taxon>
        <taxon>Populus</taxon>
    </lineage>
</organism>
<proteinExistence type="predicted"/>
<name>A0AAD6L9P2_9ROSI</name>
<dbReference type="Proteomes" id="UP001164929">
    <property type="component" value="Chromosome 19"/>
</dbReference>
<evidence type="ECO:0000313" key="2">
    <source>
        <dbReference type="Proteomes" id="UP001164929"/>
    </source>
</evidence>
<protein>
    <submittedName>
        <fullName evidence="1">Uncharacterized protein</fullName>
    </submittedName>
</protein>
<comment type="caution">
    <text evidence="1">The sequence shown here is derived from an EMBL/GenBank/DDBJ whole genome shotgun (WGS) entry which is preliminary data.</text>
</comment>
<gene>
    <name evidence="1" type="ORF">NC653_041885</name>
</gene>
<sequence length="21" mass="2583">MLRNRLIQLQQVSIQNILWIC</sequence>
<accession>A0AAD6L9P2</accession>
<dbReference type="EMBL" id="JAQIZT010000019">
    <property type="protein sequence ID" value="KAJ6952874.1"/>
    <property type="molecule type" value="Genomic_DNA"/>
</dbReference>
<dbReference type="AlphaFoldDB" id="A0AAD6L9P2"/>